<feature type="region of interest" description="Disordered" evidence="1">
    <location>
        <begin position="1"/>
        <end position="28"/>
    </location>
</feature>
<dbReference type="OrthoDB" id="10248735at2759"/>
<name>A0A2R5GWB8_9STRA</name>
<dbReference type="EMBL" id="BEYU01000205">
    <property type="protein sequence ID" value="GBG34629.1"/>
    <property type="molecule type" value="Genomic_DNA"/>
</dbReference>
<comment type="caution">
    <text evidence="2">The sequence shown here is derived from an EMBL/GenBank/DDBJ whole genome shotgun (WGS) entry which is preliminary data.</text>
</comment>
<evidence type="ECO:0000256" key="1">
    <source>
        <dbReference type="SAM" id="MobiDB-lite"/>
    </source>
</evidence>
<dbReference type="PANTHER" id="PTHR38130">
    <property type="entry name" value="EF-HAND DOMAIN-CONTAINING PROTEIN"/>
    <property type="match status" value="1"/>
</dbReference>
<gene>
    <name evidence="2" type="ORF">FCC1311_108512</name>
</gene>
<dbReference type="PANTHER" id="PTHR38130:SF1">
    <property type="entry name" value="EF-HAND DOMAIN-CONTAINING PROTEIN"/>
    <property type="match status" value="1"/>
</dbReference>
<feature type="region of interest" description="Disordered" evidence="1">
    <location>
        <begin position="250"/>
        <end position="429"/>
    </location>
</feature>
<organism evidence="2 3">
    <name type="scientific">Hondaea fermentalgiana</name>
    <dbReference type="NCBI Taxonomy" id="2315210"/>
    <lineage>
        <taxon>Eukaryota</taxon>
        <taxon>Sar</taxon>
        <taxon>Stramenopiles</taxon>
        <taxon>Bigyra</taxon>
        <taxon>Labyrinthulomycetes</taxon>
        <taxon>Thraustochytrida</taxon>
        <taxon>Thraustochytriidae</taxon>
        <taxon>Hondaea</taxon>
    </lineage>
</organism>
<sequence length="429" mass="48870">MVDLAAAPGRGKNPTNRTDDIDGAQPRIRFAYANPDWKEDIEGSRPKPSKHTQVFNKPDLFNVRDIEGAKAKKSHFRTTRRVNPLDPEYKLPSFEPIVYETPRFIRDSFDVSDIEGTKSRVPRTFETRNSHDVSDIEGTSAAWAPWHATMIKKLRETYGSRKVDPLHVRDITEVGFQSKRVVNPLHPEYFIHGSDVRDCEHSTAPRKLFRETNTPFFSLHTKDIRGAEGGSGSVFQRLRSHERKVFRKTNEVSDIEGATTGTLRRGLRSKRQTDPLRPKYRFLHGAHTPTPPDETSRETYSTTKEDERDQPSANAPLRRSSNQDESQRDDPYVSINEDHHAAPDNAPPRPQSAKLQSESFRKEMDLEGRQSRSGNNSNESFRSRNSSGRSSKSTSSSIRSKATVHYRQEASRQAEISSVRDLPDFDDDL</sequence>
<feature type="compositionally biased region" description="Basic and acidic residues" evidence="1">
    <location>
        <begin position="359"/>
        <end position="370"/>
    </location>
</feature>
<dbReference type="Proteomes" id="UP000241890">
    <property type="component" value="Unassembled WGS sequence"/>
</dbReference>
<protein>
    <submittedName>
        <fullName evidence="2">Uncharacterized protein</fullName>
    </submittedName>
</protein>
<feature type="compositionally biased region" description="Basic and acidic residues" evidence="1">
    <location>
        <begin position="321"/>
        <end position="342"/>
    </location>
</feature>
<accession>A0A2R5GWB8</accession>
<evidence type="ECO:0000313" key="2">
    <source>
        <dbReference type="EMBL" id="GBG34629.1"/>
    </source>
</evidence>
<reference evidence="2 3" key="1">
    <citation type="submission" date="2017-12" db="EMBL/GenBank/DDBJ databases">
        <title>Sequencing, de novo assembly and annotation of complete genome of a new Thraustochytrid species, strain FCC1311.</title>
        <authorList>
            <person name="Sedici K."/>
            <person name="Godart F."/>
            <person name="Aiese Cigliano R."/>
            <person name="Sanseverino W."/>
            <person name="Barakat M."/>
            <person name="Ortet P."/>
            <person name="Marechal E."/>
            <person name="Cagnac O."/>
            <person name="Amato A."/>
        </authorList>
    </citation>
    <scope>NUCLEOTIDE SEQUENCE [LARGE SCALE GENOMIC DNA]</scope>
</reference>
<evidence type="ECO:0000313" key="3">
    <source>
        <dbReference type="Proteomes" id="UP000241890"/>
    </source>
</evidence>
<dbReference type="AlphaFoldDB" id="A0A2R5GWB8"/>
<proteinExistence type="predicted"/>
<keyword evidence="3" id="KW-1185">Reference proteome</keyword>
<dbReference type="InParanoid" id="A0A2R5GWB8"/>
<feature type="compositionally biased region" description="Low complexity" evidence="1">
    <location>
        <begin position="371"/>
        <end position="400"/>
    </location>
</feature>